<evidence type="ECO:0008006" key="6">
    <source>
        <dbReference type="Google" id="ProtNLM"/>
    </source>
</evidence>
<dbReference type="Proteomes" id="UP000663856">
    <property type="component" value="Unassembled WGS sequence"/>
</dbReference>
<dbReference type="Proteomes" id="UP000663866">
    <property type="component" value="Unassembled WGS sequence"/>
</dbReference>
<proteinExistence type="predicted"/>
<evidence type="ECO:0000313" key="1">
    <source>
        <dbReference type="EMBL" id="CAF2085580.1"/>
    </source>
</evidence>
<dbReference type="EMBL" id="CAJNRF010006862">
    <property type="protein sequence ID" value="CAF2085580.1"/>
    <property type="molecule type" value="Genomic_DNA"/>
</dbReference>
<evidence type="ECO:0000313" key="5">
    <source>
        <dbReference type="Proteomes" id="UP000663866"/>
    </source>
</evidence>
<sequence>MACSQIMLINLNGEINAAMKKISTISLFAANQLKIFKTGPVIIFILRNMMDLNVDKQKEMVDSVKKELKEVGKLCQLELNEVLDFKEEKAFFLMLTAFNKDSVYNRDKELFQKSTTNAKFAELTQDLRKIIFDEATIMGKNGKKFKSLSDWVKHATEIWSTLNLFNNILMIDSIKEINERKELGEIITLIMKNFIEPNQKKTSFRSELDKILEEQEAIVNASDNFGSHVEKRFDDEEQIFKEKVKNEFEREAGKCSFAEKLIIEYRDRLFYAIKSSKIQAVEKYKAIAQKRKIQGKIEACLMDLQIRSETKILEWQKVKGDISEQEVTKKKEELKTWFESEMNKTKEQIKKDLESNKKTAEQWRIFVKNQIFSATGTIPVEKVFYSTTTLQQKASDMNFSSNNIITLINYEHQSMRNDAIIKKIPTLMNNREKKVRSDREYSCNAPAIQSRGKHEKLHIQKSENKVVARWKQFTSWISSSFPFSREGSKKNQVNDENRSLDQSSQEELNDLYDVCIDSDALVLIYSMFFEMNDYLTNEIKKEIFERAEYEIICLQQHLLQIHAKMNELSQKVLDDDNLEFTIIFGTELIEWLYDIILEKMITDEESTYNKLEQKADDRIEDLLRDFQDRLEKTFGDMENAELMAKKIFENINNGCIAKTEREYKQKMKANTALHSTELVRKSDEVFCAIDGIYKKDDIYDYITNMLGYMKKVYTTFFDSKNITVYDQCDSSYRTLFYQECKIFIDNLKQLESIFKDFKTTEIQDVHDLNHIQTFFKAHLEGKSTWEQLKELNEEHSLQSLWLQPKELDNPDILFKNIAIFPITNPRVFLGALFKKIQNLHQNEMNNGRCKFSLTDDMLRDKDQIKSHNQQEALGCVEQCPFCSCKCEEGTGPHTVHQASKHRLMAFNGSFEMLLNGRKGYVFDLCNSEFTLRHSKWKENSPS</sequence>
<dbReference type="Proteomes" id="UP000663887">
    <property type="component" value="Unassembled WGS sequence"/>
</dbReference>
<comment type="caution">
    <text evidence="3">The sequence shown here is derived from an EMBL/GenBank/DDBJ whole genome shotgun (WGS) entry which is preliminary data.</text>
</comment>
<reference evidence="3" key="1">
    <citation type="submission" date="2021-02" db="EMBL/GenBank/DDBJ databases">
        <authorList>
            <person name="Nowell W R."/>
        </authorList>
    </citation>
    <scope>NUCLEOTIDE SEQUENCE</scope>
</reference>
<evidence type="ECO:0000313" key="3">
    <source>
        <dbReference type="EMBL" id="CAF4250548.1"/>
    </source>
</evidence>
<dbReference type="EMBL" id="CAJOBF010008225">
    <property type="protein sequence ID" value="CAF4251109.1"/>
    <property type="molecule type" value="Genomic_DNA"/>
</dbReference>
<name>A0A820EPW2_9BILA</name>
<accession>A0A820EPW2</accession>
<dbReference type="EMBL" id="CAJNRG010017786">
    <property type="protein sequence ID" value="CAF2239072.1"/>
    <property type="molecule type" value="Genomic_DNA"/>
</dbReference>
<dbReference type="EMBL" id="CAJOBG010008728">
    <property type="protein sequence ID" value="CAF4250548.1"/>
    <property type="molecule type" value="Genomic_DNA"/>
</dbReference>
<keyword evidence="5" id="KW-1185">Reference proteome</keyword>
<evidence type="ECO:0000313" key="2">
    <source>
        <dbReference type="EMBL" id="CAF2239072.1"/>
    </source>
</evidence>
<evidence type="ECO:0000313" key="4">
    <source>
        <dbReference type="EMBL" id="CAF4251109.1"/>
    </source>
</evidence>
<dbReference type="AlphaFoldDB" id="A0A820EPW2"/>
<protein>
    <recommendedName>
        <fullName evidence="6">VLIG-type G domain-containing protein</fullName>
    </recommendedName>
</protein>
<organism evidence="3 5">
    <name type="scientific">Rotaria magnacalcarata</name>
    <dbReference type="NCBI Taxonomy" id="392030"/>
    <lineage>
        <taxon>Eukaryota</taxon>
        <taxon>Metazoa</taxon>
        <taxon>Spiralia</taxon>
        <taxon>Gnathifera</taxon>
        <taxon>Rotifera</taxon>
        <taxon>Eurotatoria</taxon>
        <taxon>Bdelloidea</taxon>
        <taxon>Philodinida</taxon>
        <taxon>Philodinidae</taxon>
        <taxon>Rotaria</taxon>
    </lineage>
</organism>
<dbReference type="Proteomes" id="UP000663842">
    <property type="component" value="Unassembled WGS sequence"/>
</dbReference>
<gene>
    <name evidence="3" type="ORF">OVN521_LOCUS28997</name>
    <name evidence="4" type="ORF">UXM345_LOCUS30736</name>
    <name evidence="1" type="ORF">WKI299_LOCUS17073</name>
    <name evidence="2" type="ORF">XDN619_LOCUS34724</name>
</gene>